<organism evidence="1 2">
    <name type="scientific">Catellatospora chokoriensis</name>
    <dbReference type="NCBI Taxonomy" id="310353"/>
    <lineage>
        <taxon>Bacteria</taxon>
        <taxon>Bacillati</taxon>
        <taxon>Actinomycetota</taxon>
        <taxon>Actinomycetes</taxon>
        <taxon>Micromonosporales</taxon>
        <taxon>Micromonosporaceae</taxon>
        <taxon>Catellatospora</taxon>
    </lineage>
</organism>
<evidence type="ECO:0000313" key="2">
    <source>
        <dbReference type="Proteomes" id="UP000619293"/>
    </source>
</evidence>
<dbReference type="Gene3D" id="3.30.460.10">
    <property type="entry name" value="Beta Polymerase, domain 2"/>
    <property type="match status" value="1"/>
</dbReference>
<proteinExistence type="predicted"/>
<keyword evidence="2" id="KW-1185">Reference proteome</keyword>
<accession>A0A8J3K8F8</accession>
<comment type="caution">
    <text evidence="1">The sequence shown here is derived from an EMBL/GenBank/DDBJ whole genome shotgun (WGS) entry which is preliminary data.</text>
</comment>
<gene>
    <name evidence="1" type="ORF">Cch02nite_38580</name>
</gene>
<reference evidence="1 2" key="1">
    <citation type="submission" date="2021-01" db="EMBL/GenBank/DDBJ databases">
        <title>Whole genome shotgun sequence of Catellatospora chokoriensis NBRC 107358.</title>
        <authorList>
            <person name="Komaki H."/>
            <person name="Tamura T."/>
        </authorList>
    </citation>
    <scope>NUCLEOTIDE SEQUENCE [LARGE SCALE GENOMIC DNA]</scope>
    <source>
        <strain evidence="1 2">NBRC 107358</strain>
    </source>
</reference>
<dbReference type="SUPFAM" id="SSF81301">
    <property type="entry name" value="Nucleotidyltransferase"/>
    <property type="match status" value="1"/>
</dbReference>
<evidence type="ECO:0000313" key="1">
    <source>
        <dbReference type="EMBL" id="GIF90414.1"/>
    </source>
</evidence>
<dbReference type="AlphaFoldDB" id="A0A8J3K8F8"/>
<dbReference type="RefSeq" id="WP_191842617.1">
    <property type="nucleotide sequence ID" value="NZ_BAAALB010000024.1"/>
</dbReference>
<name>A0A8J3K8F8_9ACTN</name>
<dbReference type="Proteomes" id="UP000619293">
    <property type="component" value="Unassembled WGS sequence"/>
</dbReference>
<dbReference type="EMBL" id="BONG01000023">
    <property type="protein sequence ID" value="GIF90414.1"/>
    <property type="molecule type" value="Genomic_DNA"/>
</dbReference>
<sequence length="229" mass="23653">MIEPGLESQLRALADGRRQALDRVTTAARENDAAALLLIGSLGRGGGDAFSDLDLIVVPGPSSPAIDPIALFGDVILASLDVPRNAPAGGAYHGLCLAVADAVLWLDLYTWPAETAALPADATAVFDHINLPHSDLAFIPLITKHAVPGAPAHPDNDATRLLRIAVAAKYLARGDLARIIDKLPAAQGCDLDAVPMLLHELLDGVDDPDLAHAVSATAALIDLAEATAA</sequence>
<dbReference type="InterPro" id="IPR043519">
    <property type="entry name" value="NT_sf"/>
</dbReference>
<evidence type="ECO:0008006" key="3">
    <source>
        <dbReference type="Google" id="ProtNLM"/>
    </source>
</evidence>
<protein>
    <recommendedName>
        <fullName evidence="3">Nucleotidyltransferase-like protein</fullName>
    </recommendedName>
</protein>